<evidence type="ECO:0000313" key="1">
    <source>
        <dbReference type="EMBL" id="JAD16882.1"/>
    </source>
</evidence>
<dbReference type="AlphaFoldDB" id="A0A0A8XYU2"/>
<reference evidence="1" key="2">
    <citation type="journal article" date="2015" name="Data Brief">
        <title>Shoot transcriptome of the giant reed, Arundo donax.</title>
        <authorList>
            <person name="Barrero R.A."/>
            <person name="Guerrero F.D."/>
            <person name="Moolhuijzen P."/>
            <person name="Goolsby J.A."/>
            <person name="Tidwell J."/>
            <person name="Bellgard S.E."/>
            <person name="Bellgard M.I."/>
        </authorList>
    </citation>
    <scope>NUCLEOTIDE SEQUENCE</scope>
    <source>
        <tissue evidence="1">Shoot tissue taken approximately 20 cm above the soil surface</tissue>
    </source>
</reference>
<name>A0A0A8XYU2_ARUDO</name>
<dbReference type="EMBL" id="GBRH01281013">
    <property type="protein sequence ID" value="JAD16882.1"/>
    <property type="molecule type" value="Transcribed_RNA"/>
</dbReference>
<proteinExistence type="predicted"/>
<accession>A0A0A8XYU2</accession>
<organism evidence="1">
    <name type="scientific">Arundo donax</name>
    <name type="common">Giant reed</name>
    <name type="synonym">Donax arundinaceus</name>
    <dbReference type="NCBI Taxonomy" id="35708"/>
    <lineage>
        <taxon>Eukaryota</taxon>
        <taxon>Viridiplantae</taxon>
        <taxon>Streptophyta</taxon>
        <taxon>Embryophyta</taxon>
        <taxon>Tracheophyta</taxon>
        <taxon>Spermatophyta</taxon>
        <taxon>Magnoliopsida</taxon>
        <taxon>Liliopsida</taxon>
        <taxon>Poales</taxon>
        <taxon>Poaceae</taxon>
        <taxon>PACMAD clade</taxon>
        <taxon>Arundinoideae</taxon>
        <taxon>Arundineae</taxon>
        <taxon>Arundo</taxon>
    </lineage>
</organism>
<sequence length="73" mass="7614">MAQVACAIPGDFVGQVGGLGLGRSMLGERRLTACGCSPRRSCAVNLGEKSEPRSARDGGSLFFFGANPCRPLR</sequence>
<protein>
    <submittedName>
        <fullName evidence="1">Uncharacterized protein</fullName>
    </submittedName>
</protein>
<reference evidence="1" key="1">
    <citation type="submission" date="2014-09" db="EMBL/GenBank/DDBJ databases">
        <authorList>
            <person name="Magalhaes I.L.F."/>
            <person name="Oliveira U."/>
            <person name="Santos F.R."/>
            <person name="Vidigal T.H.D.A."/>
            <person name="Brescovit A.D."/>
            <person name="Santos A.J."/>
        </authorList>
    </citation>
    <scope>NUCLEOTIDE SEQUENCE</scope>
    <source>
        <tissue evidence="1">Shoot tissue taken approximately 20 cm above the soil surface</tissue>
    </source>
</reference>